<keyword evidence="1" id="KW-0732">Signal</keyword>
<reference evidence="2 3" key="1">
    <citation type="submission" date="2018-05" db="EMBL/GenBank/DDBJ databases">
        <title>Genomic Encyclopedia of Type Strains, Phase IV (KMG-IV): sequencing the most valuable type-strain genomes for metagenomic binning, comparative biology and taxonomic classification.</title>
        <authorList>
            <person name="Goeker M."/>
        </authorList>
    </citation>
    <scope>NUCLEOTIDE SEQUENCE [LARGE SCALE GENOMIC DNA]</scope>
    <source>
        <strain evidence="2 3">DSM 16791</strain>
    </source>
</reference>
<evidence type="ECO:0000313" key="2">
    <source>
        <dbReference type="EMBL" id="PWV97688.1"/>
    </source>
</evidence>
<dbReference type="EMBL" id="QGTR01000006">
    <property type="protein sequence ID" value="PWV97688.1"/>
    <property type="molecule type" value="Genomic_DNA"/>
</dbReference>
<name>A0A317PDZ6_9HYPH</name>
<keyword evidence="3" id="KW-1185">Reference proteome</keyword>
<sequence length="129" mass="14060">MNSFIKTALVALSLATAGLSVSAPAASAASIGISIDGSGASVQLVRDHGRNDGWRRDHGRRDDWRRHGPRRDGICAPQRALNKARHMGVHRARVTDADRRIVKVRGVHRGHRVNVIFANARGCPVIGYR</sequence>
<gene>
    <name evidence="2" type="ORF">DFR52_106212</name>
</gene>
<protein>
    <recommendedName>
        <fullName evidence="4">YpeB-like protein with protease inhibitory function</fullName>
    </recommendedName>
</protein>
<feature type="signal peptide" evidence="1">
    <location>
        <begin position="1"/>
        <end position="28"/>
    </location>
</feature>
<dbReference type="AlphaFoldDB" id="A0A317PDZ6"/>
<proteinExistence type="predicted"/>
<dbReference type="Proteomes" id="UP000246352">
    <property type="component" value="Unassembled WGS sequence"/>
</dbReference>
<feature type="chain" id="PRO_5016419924" description="YpeB-like protein with protease inhibitory function" evidence="1">
    <location>
        <begin position="29"/>
        <end position="129"/>
    </location>
</feature>
<dbReference type="RefSeq" id="WP_110033981.1">
    <property type="nucleotide sequence ID" value="NZ_QGTR01000006.1"/>
</dbReference>
<accession>A0A317PDZ6</accession>
<comment type="caution">
    <text evidence="2">The sequence shown here is derived from an EMBL/GenBank/DDBJ whole genome shotgun (WGS) entry which is preliminary data.</text>
</comment>
<evidence type="ECO:0000313" key="3">
    <source>
        <dbReference type="Proteomes" id="UP000246352"/>
    </source>
</evidence>
<organism evidence="2 3">
    <name type="scientific">Hoeflea marina</name>
    <dbReference type="NCBI Taxonomy" id="274592"/>
    <lineage>
        <taxon>Bacteria</taxon>
        <taxon>Pseudomonadati</taxon>
        <taxon>Pseudomonadota</taxon>
        <taxon>Alphaproteobacteria</taxon>
        <taxon>Hyphomicrobiales</taxon>
        <taxon>Rhizobiaceae</taxon>
        <taxon>Hoeflea</taxon>
    </lineage>
</organism>
<evidence type="ECO:0000256" key="1">
    <source>
        <dbReference type="SAM" id="SignalP"/>
    </source>
</evidence>
<evidence type="ECO:0008006" key="4">
    <source>
        <dbReference type="Google" id="ProtNLM"/>
    </source>
</evidence>